<dbReference type="EMBL" id="CAJNOQ010009599">
    <property type="protein sequence ID" value="CAF1229221.1"/>
    <property type="molecule type" value="Genomic_DNA"/>
</dbReference>
<evidence type="ECO:0000256" key="1">
    <source>
        <dbReference type="SAM" id="MobiDB-lite"/>
    </source>
</evidence>
<dbReference type="InterPro" id="IPR042788">
    <property type="entry name" value="ANKUB1"/>
</dbReference>
<feature type="region of interest" description="Disordered" evidence="1">
    <location>
        <begin position="479"/>
        <end position="514"/>
    </location>
</feature>
<reference evidence="3" key="1">
    <citation type="submission" date="2021-02" db="EMBL/GenBank/DDBJ databases">
        <authorList>
            <person name="Nowell W R."/>
        </authorList>
    </citation>
    <scope>NUCLEOTIDE SEQUENCE</scope>
</reference>
<organism evidence="3 5">
    <name type="scientific">Didymodactylos carnosus</name>
    <dbReference type="NCBI Taxonomy" id="1234261"/>
    <lineage>
        <taxon>Eukaryota</taxon>
        <taxon>Metazoa</taxon>
        <taxon>Spiralia</taxon>
        <taxon>Gnathifera</taxon>
        <taxon>Rotifera</taxon>
        <taxon>Eurotatoria</taxon>
        <taxon>Bdelloidea</taxon>
        <taxon>Philodinida</taxon>
        <taxon>Philodinidae</taxon>
        <taxon>Didymodactylos</taxon>
    </lineage>
</organism>
<dbReference type="PROSITE" id="PS50053">
    <property type="entry name" value="UBIQUITIN_2"/>
    <property type="match status" value="1"/>
</dbReference>
<evidence type="ECO:0000313" key="3">
    <source>
        <dbReference type="EMBL" id="CAF1229221.1"/>
    </source>
</evidence>
<feature type="domain" description="Ubiquitin-like" evidence="2">
    <location>
        <begin position="112"/>
        <end position="159"/>
    </location>
</feature>
<keyword evidence="5" id="KW-1185">Reference proteome</keyword>
<dbReference type="AlphaFoldDB" id="A0A814YFQ9"/>
<dbReference type="OrthoDB" id="8856820at2759"/>
<dbReference type="PANTHER" id="PTHR46885">
    <property type="entry name" value="PROTEIN ANKUB1"/>
    <property type="match status" value="1"/>
</dbReference>
<dbReference type="InterPro" id="IPR036770">
    <property type="entry name" value="Ankyrin_rpt-contain_sf"/>
</dbReference>
<dbReference type="SUPFAM" id="SSF48403">
    <property type="entry name" value="Ankyrin repeat"/>
    <property type="match status" value="1"/>
</dbReference>
<proteinExistence type="predicted"/>
<evidence type="ECO:0000259" key="2">
    <source>
        <dbReference type="PROSITE" id="PS50053"/>
    </source>
</evidence>
<dbReference type="Proteomes" id="UP000681722">
    <property type="component" value="Unassembled WGS sequence"/>
</dbReference>
<sequence>MYFLIHFIPTDARVIYNGKQGARVSDLLTWLEHRFHFEANCSEKTNRHLVLLYNNTTLKREWYLQDIGIIFGSTVKCAIQEEKIPDYRFFLPIRGERYDVFDEKLHPIDTKIIEMRILASRKTGLPLSAFRLIIENNNELFDQFTLSSYDIEPRSTLIIQTWIGWSDFFNYAVKGYTKAVLKLLSQDELVKQYMLQVALYIAAHYGNVDLARALINSGARADRPVGHHPSRQWCASLSNHPDYFRCPVHEAIESAQVGIILLFGTQLTVLQKPDGYGVPPWRLALRQKSTDNVQQAKYREVALFILTKNFGGVKISKNVIILNRQMYALKAWADRAREKCYLKLGPQYSSLKKRPINAGGLLGYKLLIDGFNNDFCDFYSTAEYAKEKARTVYFIDDREKFKARQMENQLKSFNVLTTLQAKVANQQLSRGQGGDANVALANKTGGKKLWNKVTGIYKLETFLLRNAISLIESGLISDGTSERTEASPDDNTITDINEARPESTIRSNRQKQQKFSHLTLPSPLSLRQQRSRLSSGIQSARSSAPSAYIPIKIRFFTDRFRLIKEMMYKPDKDGRTLRHLSGNEWANVKRLENVWHTQRISTAAVKKPIDPNIASLIAEKNKRKLDMEEKKNHPRKRMIMKNEQMFEMNKSTTTMSYNKKPGKKYHGGGHGRQSILPDIKEMKLLLPKEKKEIDYQFLLRSDDKIRNKLIFEYESSSSLSLSDCALQSMIEVTDFCRKSWIKKVNLGIEFAINHSKRTFDIVNQVH</sequence>
<evidence type="ECO:0000313" key="5">
    <source>
        <dbReference type="Proteomes" id="UP000663829"/>
    </source>
</evidence>
<dbReference type="Proteomes" id="UP000663829">
    <property type="component" value="Unassembled WGS sequence"/>
</dbReference>
<dbReference type="EMBL" id="CAJOBC010009604">
    <property type="protein sequence ID" value="CAF3991939.1"/>
    <property type="molecule type" value="Genomic_DNA"/>
</dbReference>
<dbReference type="PANTHER" id="PTHR46885:SF1">
    <property type="entry name" value="PROTEIN ANKUB1"/>
    <property type="match status" value="1"/>
</dbReference>
<name>A0A814YFQ9_9BILA</name>
<gene>
    <name evidence="3" type="ORF">GPM918_LOCUS25084</name>
    <name evidence="4" type="ORF">SRO942_LOCUS25090</name>
</gene>
<dbReference type="InterPro" id="IPR000626">
    <property type="entry name" value="Ubiquitin-like_dom"/>
</dbReference>
<accession>A0A814YFQ9</accession>
<protein>
    <recommendedName>
        <fullName evidence="2">Ubiquitin-like domain-containing protein</fullName>
    </recommendedName>
</protein>
<evidence type="ECO:0000313" key="4">
    <source>
        <dbReference type="EMBL" id="CAF3991939.1"/>
    </source>
</evidence>
<comment type="caution">
    <text evidence="3">The sequence shown here is derived from an EMBL/GenBank/DDBJ whole genome shotgun (WGS) entry which is preliminary data.</text>
</comment>